<gene>
    <name evidence="2" type="ORF">A2W41_02630</name>
</gene>
<sequence>MFALMPIVIYILAGRVKKSIVIILTVIAAFFLETLSPFPFGVEVLSITVGLMAAYKACTIIGQRYVLHNVFIFLFGVWCYVFVKTIAVMVLVLGPLPGNFLTVAVRGGVMAIEYTLLLLLFLLLLLLSNSFFRVSIFNKKE</sequence>
<organism evidence="2 3">
    <name type="scientific">Candidatus Ryanbacteria bacterium RIFCSPHIGHO2_01_45_13</name>
    <dbReference type="NCBI Taxonomy" id="1802112"/>
    <lineage>
        <taxon>Bacteria</taxon>
        <taxon>Candidatus Ryaniibacteriota</taxon>
    </lineage>
</organism>
<evidence type="ECO:0000313" key="3">
    <source>
        <dbReference type="Proteomes" id="UP000176700"/>
    </source>
</evidence>
<feature type="transmembrane region" description="Helical" evidence="1">
    <location>
        <begin position="7"/>
        <end position="32"/>
    </location>
</feature>
<dbReference type="Proteomes" id="UP000176700">
    <property type="component" value="Unassembled WGS sequence"/>
</dbReference>
<keyword evidence="1" id="KW-0472">Membrane</keyword>
<evidence type="ECO:0000256" key="1">
    <source>
        <dbReference type="SAM" id="Phobius"/>
    </source>
</evidence>
<dbReference type="EMBL" id="MHNI01000012">
    <property type="protein sequence ID" value="OGZ42984.1"/>
    <property type="molecule type" value="Genomic_DNA"/>
</dbReference>
<name>A0A1G2FY24_9BACT</name>
<proteinExistence type="predicted"/>
<keyword evidence="1" id="KW-1133">Transmembrane helix</keyword>
<reference evidence="2 3" key="1">
    <citation type="journal article" date="2016" name="Nat. Commun.">
        <title>Thousands of microbial genomes shed light on interconnected biogeochemical processes in an aquifer system.</title>
        <authorList>
            <person name="Anantharaman K."/>
            <person name="Brown C.T."/>
            <person name="Hug L.A."/>
            <person name="Sharon I."/>
            <person name="Castelle C.J."/>
            <person name="Probst A.J."/>
            <person name="Thomas B.C."/>
            <person name="Singh A."/>
            <person name="Wilkins M.J."/>
            <person name="Karaoz U."/>
            <person name="Brodie E.L."/>
            <person name="Williams K.H."/>
            <person name="Hubbard S.S."/>
            <person name="Banfield J.F."/>
        </authorList>
    </citation>
    <scope>NUCLEOTIDE SEQUENCE [LARGE SCALE GENOMIC DNA]</scope>
</reference>
<dbReference type="AlphaFoldDB" id="A0A1G2FY24"/>
<feature type="transmembrane region" description="Helical" evidence="1">
    <location>
        <begin position="70"/>
        <end position="94"/>
    </location>
</feature>
<evidence type="ECO:0000313" key="2">
    <source>
        <dbReference type="EMBL" id="OGZ42984.1"/>
    </source>
</evidence>
<feature type="transmembrane region" description="Helical" evidence="1">
    <location>
        <begin position="38"/>
        <end position="58"/>
    </location>
</feature>
<keyword evidence="1" id="KW-0812">Transmembrane</keyword>
<feature type="transmembrane region" description="Helical" evidence="1">
    <location>
        <begin position="114"/>
        <end position="132"/>
    </location>
</feature>
<protein>
    <submittedName>
        <fullName evidence="2">Uncharacterized protein</fullName>
    </submittedName>
</protein>
<comment type="caution">
    <text evidence="2">The sequence shown here is derived from an EMBL/GenBank/DDBJ whole genome shotgun (WGS) entry which is preliminary data.</text>
</comment>
<accession>A0A1G2FY24</accession>